<dbReference type="InterPro" id="IPR043502">
    <property type="entry name" value="DNA/RNA_pol_sf"/>
</dbReference>
<evidence type="ECO:0000313" key="12">
    <source>
        <dbReference type="Proteomes" id="UP000682653"/>
    </source>
</evidence>
<organism evidence="11 12">
    <name type="scientific">ssRNA phage SRR7976325_2</name>
    <dbReference type="NCBI Taxonomy" id="2786707"/>
    <lineage>
        <taxon>Viruses</taxon>
        <taxon>Riboviria</taxon>
        <taxon>Orthornavirae</taxon>
        <taxon>Lenarviricota</taxon>
        <taxon>Leviviricetes</taxon>
        <taxon>Norzivirales</taxon>
        <taxon>Atkinsviridae</taxon>
        <taxon>Apihcavirus</taxon>
        <taxon>Apihcavirus borborovicinum</taxon>
    </lineage>
</organism>
<keyword evidence="2 11" id="KW-0696">RNA-directed RNA polymerase</keyword>
<name>A0A8S5L5L9_9VIRU</name>
<dbReference type="GO" id="GO:0003968">
    <property type="term" value="F:RNA-directed RNA polymerase activity"/>
    <property type="evidence" value="ECO:0007669"/>
    <property type="project" value="UniProtKB-KW"/>
</dbReference>
<reference evidence="11" key="1">
    <citation type="submission" date="2020-09" db="EMBL/GenBank/DDBJ databases">
        <title>Leviviricetes taxonomy.</title>
        <authorList>
            <person name="Stockdale S.R."/>
            <person name="Callanan J."/>
            <person name="Adriaenssens E.M."/>
            <person name="Kuhn J.H."/>
            <person name="Rumnieks J."/>
            <person name="Shkoporov A."/>
            <person name="Draper L.A."/>
            <person name="Ross P."/>
            <person name="Hill C."/>
        </authorList>
    </citation>
    <scope>NUCLEOTIDE SEQUENCE</scope>
</reference>
<gene>
    <name evidence="11" type="primary">SRR7976325_2_4</name>
</gene>
<keyword evidence="9" id="KW-0479">Metal-binding</keyword>
<proteinExistence type="predicted"/>
<keyword evidence="5" id="KW-0547">Nucleotide-binding</keyword>
<evidence type="ECO:0000256" key="6">
    <source>
        <dbReference type="ARBA" id="ARBA00022953"/>
    </source>
</evidence>
<evidence type="ECO:0000313" key="11">
    <source>
        <dbReference type="EMBL" id="DAD52743.1"/>
    </source>
</evidence>
<feature type="binding site" evidence="9">
    <location>
        <position position="244"/>
    </location>
    <ligand>
        <name>Mg(2+)</name>
        <dbReference type="ChEBI" id="CHEBI:18420"/>
        <label>2</label>
    </ligand>
</feature>
<keyword evidence="4" id="KW-0548">Nucleotidyltransferase</keyword>
<dbReference type="InterPro" id="IPR005093">
    <property type="entry name" value="RNArep_beta"/>
</dbReference>
<dbReference type="RefSeq" id="YP_010768689.1">
    <property type="nucleotide sequence ID" value="NC_073764.1"/>
</dbReference>
<evidence type="ECO:0000256" key="5">
    <source>
        <dbReference type="ARBA" id="ARBA00022741"/>
    </source>
</evidence>
<keyword evidence="9" id="KW-0460">Magnesium</keyword>
<feature type="domain" description="RdRp catalytic" evidence="10">
    <location>
        <begin position="229"/>
        <end position="369"/>
    </location>
</feature>
<evidence type="ECO:0000256" key="3">
    <source>
        <dbReference type="ARBA" id="ARBA00022679"/>
    </source>
</evidence>
<feature type="binding site" evidence="9">
    <location>
        <position position="338"/>
    </location>
    <ligand>
        <name>Mg(2+)</name>
        <dbReference type="ChEBI" id="CHEBI:18420"/>
        <label>2</label>
    </ligand>
</feature>
<feature type="binding site" evidence="9">
    <location>
        <position position="337"/>
    </location>
    <ligand>
        <name>Mg(2+)</name>
        <dbReference type="ChEBI" id="CHEBI:18420"/>
        <label>2</label>
    </ligand>
</feature>
<sequence>MADNARALYSCLQRDLTGPATCVVESAEVAAKALLSSFLKKFEDDGNEDADAAAFAKFVSVNEQCARFKLPAMHEWEWMCLGEVKDLLYHFFHPTGVGHILTWENAFEYMRPGPGASIGARGGDFYTKHFDSTLTYTHKARFLVPLYQRLISNTTWWKSAEILRQSIYGFREVEGSRMSTVPKNVDISRTTCTEPSLNMFFQLGVGSVMQQRLREWGLDIENQAEHNRVLAREGSVNQTFGTIDLSSASDSLSVEMLRYMLPQDVFTTLWCLRCDQTEFPDGTKVELSMLSTMGNGYTFPLQTCLFTCVVLAVYRCLGIPTFKRVGGADDNWAVFGDDIIVRREAYDLVVRMLQLLGFTVNIEKSFNEGPFRESCGTDWYAGIDIRGVYCTTLLTVGARFSLINRLMQWSSKHGILLKRTIALLLKLTPRYYVPFLEDDDAGIKVPLSVLGLPGRVPWGLAYRKVRPRKIALTLDKDGISVVTPQLGKLRKRLSNNYAVVVCRLHGSFSSGTISLRVKPGEEVYQKCRGKATYWDAIVRVVEPLGGPYRLSFLPAVTPGEWRCWSSTVVTTLSK</sequence>
<accession>A0A8S5L5L9</accession>
<evidence type="ECO:0000256" key="1">
    <source>
        <dbReference type="ARBA" id="ARBA00012494"/>
    </source>
</evidence>
<dbReference type="KEGG" id="vg:80396853"/>
<evidence type="ECO:0000256" key="4">
    <source>
        <dbReference type="ARBA" id="ARBA00022695"/>
    </source>
</evidence>
<protein>
    <recommendedName>
        <fullName evidence="1">RNA-directed RNA polymerase</fullName>
        <ecNumber evidence="1">2.7.7.48</ecNumber>
    </recommendedName>
    <alternativeName>
        <fullName evidence="7">RNA replicase beta chain</fullName>
    </alternativeName>
</protein>
<dbReference type="Proteomes" id="UP000682653">
    <property type="component" value="Segment"/>
</dbReference>
<dbReference type="SUPFAM" id="SSF56672">
    <property type="entry name" value="DNA/RNA polymerases"/>
    <property type="match status" value="1"/>
</dbReference>
<comment type="catalytic activity">
    <reaction evidence="8">
        <text>RNA(n) + a ribonucleoside 5'-triphosphate = RNA(n+1) + diphosphate</text>
        <dbReference type="Rhea" id="RHEA:21248"/>
        <dbReference type="Rhea" id="RHEA-COMP:14527"/>
        <dbReference type="Rhea" id="RHEA-COMP:17342"/>
        <dbReference type="ChEBI" id="CHEBI:33019"/>
        <dbReference type="ChEBI" id="CHEBI:61557"/>
        <dbReference type="ChEBI" id="CHEBI:140395"/>
        <dbReference type="EC" id="2.7.7.48"/>
    </reaction>
</comment>
<dbReference type="GeneID" id="80396853"/>
<dbReference type="EC" id="2.7.7.48" evidence="1"/>
<comment type="cofactor">
    <cofactor evidence="9">
        <name>Mg(2+)</name>
        <dbReference type="ChEBI" id="CHEBI:18420"/>
    </cofactor>
    <text evidence="9">Binds 2 Mg(2+) per subunit.</text>
</comment>
<dbReference type="GO" id="GO:0039694">
    <property type="term" value="P:viral RNA genome replication"/>
    <property type="evidence" value="ECO:0007669"/>
    <property type="project" value="InterPro"/>
</dbReference>
<dbReference type="GO" id="GO:0000166">
    <property type="term" value="F:nucleotide binding"/>
    <property type="evidence" value="ECO:0007669"/>
    <property type="project" value="UniProtKB-KW"/>
</dbReference>
<evidence type="ECO:0000256" key="2">
    <source>
        <dbReference type="ARBA" id="ARBA00022484"/>
    </source>
</evidence>
<evidence type="ECO:0000256" key="9">
    <source>
        <dbReference type="PIRSR" id="PIRSR605093-1"/>
    </source>
</evidence>
<evidence type="ECO:0000259" key="10">
    <source>
        <dbReference type="PROSITE" id="PS50522"/>
    </source>
</evidence>
<dbReference type="InterPro" id="IPR007096">
    <property type="entry name" value="RNA-dir_Rpol_cat_phage"/>
</dbReference>
<evidence type="ECO:0000256" key="8">
    <source>
        <dbReference type="ARBA" id="ARBA00048744"/>
    </source>
</evidence>
<dbReference type="PROSITE" id="PS50522">
    <property type="entry name" value="RDRP_PHAGE"/>
    <property type="match status" value="1"/>
</dbReference>
<dbReference type="EMBL" id="BK014192">
    <property type="protein sequence ID" value="DAD52743.1"/>
    <property type="molecule type" value="Genomic_RNA"/>
</dbReference>
<keyword evidence="6" id="KW-0693">Viral RNA replication</keyword>
<evidence type="ECO:0000256" key="7">
    <source>
        <dbReference type="ARBA" id="ARBA00030248"/>
    </source>
</evidence>
<keyword evidence="12" id="KW-1185">Reference proteome</keyword>
<keyword evidence="3" id="KW-0808">Transferase</keyword>
<dbReference type="GO" id="GO:0046872">
    <property type="term" value="F:metal ion binding"/>
    <property type="evidence" value="ECO:0007669"/>
    <property type="project" value="UniProtKB-KW"/>
</dbReference>
<dbReference type="Pfam" id="PF03431">
    <property type="entry name" value="RNA_replicase_B"/>
    <property type="match status" value="1"/>
</dbReference>